<dbReference type="OrthoDB" id="429932at2759"/>
<reference evidence="4" key="2">
    <citation type="submission" date="2022-01" db="EMBL/GenBank/DDBJ databases">
        <authorList>
            <person name="Hirooka S."/>
            <person name="Miyagishima S.Y."/>
        </authorList>
    </citation>
    <scope>NUCLEOTIDE SEQUENCE</scope>
    <source>
        <strain evidence="4">NBRC 102759</strain>
    </source>
</reference>
<comment type="similarity">
    <text evidence="1">Belongs to the DNA mismatch repair MutL/HexB family.</text>
</comment>
<dbReference type="SUPFAM" id="SSF55874">
    <property type="entry name" value="ATPase domain of HSP90 chaperone/DNA topoisomerase II/histidine kinase"/>
    <property type="match status" value="1"/>
</dbReference>
<dbReference type="SUPFAM" id="SSF118116">
    <property type="entry name" value="DNA mismatch repair protein MutL"/>
    <property type="match status" value="1"/>
</dbReference>
<dbReference type="GO" id="GO:0005524">
    <property type="term" value="F:ATP binding"/>
    <property type="evidence" value="ECO:0007669"/>
    <property type="project" value="InterPro"/>
</dbReference>
<evidence type="ECO:0000313" key="4">
    <source>
        <dbReference type="EMBL" id="GJQ08517.1"/>
    </source>
</evidence>
<feature type="domain" description="MutL C-terminal dimerisation" evidence="2">
    <location>
        <begin position="450"/>
        <end position="611"/>
    </location>
</feature>
<dbReference type="Gene3D" id="3.30.565.10">
    <property type="entry name" value="Histidine kinase-like ATPase, C-terminal domain"/>
    <property type="match status" value="1"/>
</dbReference>
<proteinExistence type="inferred from homology"/>
<dbReference type="PANTHER" id="PTHR10073">
    <property type="entry name" value="DNA MISMATCH REPAIR PROTEIN MLH, PMS, MUTL"/>
    <property type="match status" value="1"/>
</dbReference>
<dbReference type="Proteomes" id="UP001061958">
    <property type="component" value="Unassembled WGS sequence"/>
</dbReference>
<name>A0A9C7PRQ4_9RHOD</name>
<dbReference type="GO" id="GO:0016887">
    <property type="term" value="F:ATP hydrolysis activity"/>
    <property type="evidence" value="ECO:0007669"/>
    <property type="project" value="InterPro"/>
</dbReference>
<dbReference type="Pfam" id="PF08676">
    <property type="entry name" value="MutL_C"/>
    <property type="match status" value="1"/>
</dbReference>
<accession>A0A9C7PRQ4</accession>
<organism evidence="4 5">
    <name type="scientific">Galdieria partita</name>
    <dbReference type="NCBI Taxonomy" id="83374"/>
    <lineage>
        <taxon>Eukaryota</taxon>
        <taxon>Rhodophyta</taxon>
        <taxon>Bangiophyceae</taxon>
        <taxon>Galdieriales</taxon>
        <taxon>Galdieriaceae</taxon>
        <taxon>Galdieria</taxon>
    </lineage>
</organism>
<evidence type="ECO:0000313" key="5">
    <source>
        <dbReference type="Proteomes" id="UP001061958"/>
    </source>
</evidence>
<dbReference type="InterPro" id="IPR014790">
    <property type="entry name" value="MutL_C"/>
</dbReference>
<dbReference type="GO" id="GO:0006298">
    <property type="term" value="P:mismatch repair"/>
    <property type="evidence" value="ECO:0007669"/>
    <property type="project" value="InterPro"/>
</dbReference>
<protein>
    <recommendedName>
        <fullName evidence="6">DNA mismatch repair protein MLH3</fullName>
    </recommendedName>
</protein>
<dbReference type="GO" id="GO:0032300">
    <property type="term" value="C:mismatch repair complex"/>
    <property type="evidence" value="ECO:0007669"/>
    <property type="project" value="InterPro"/>
</dbReference>
<dbReference type="InterPro" id="IPR038973">
    <property type="entry name" value="MutL/Mlh/Pms-like"/>
</dbReference>
<dbReference type="SMART" id="SM00853">
    <property type="entry name" value="MutL_C"/>
    <property type="match status" value="1"/>
</dbReference>
<dbReference type="GO" id="GO:0140664">
    <property type="term" value="F:ATP-dependent DNA damage sensor activity"/>
    <property type="evidence" value="ECO:0007669"/>
    <property type="project" value="InterPro"/>
</dbReference>
<evidence type="ECO:0008006" key="6">
    <source>
        <dbReference type="Google" id="ProtNLM"/>
    </source>
</evidence>
<dbReference type="PANTHER" id="PTHR10073:SF47">
    <property type="entry name" value="DNA MISMATCH REPAIR PROTEIN MLH3"/>
    <property type="match status" value="1"/>
</dbReference>
<gene>
    <name evidence="4" type="ORF">GpartN1_g308.t1</name>
</gene>
<comment type="caution">
    <text evidence="4">The sequence shown here is derived from an EMBL/GenBank/DDBJ whole genome shotgun (WGS) entry which is preliminary data.</text>
</comment>
<dbReference type="SMART" id="SM01340">
    <property type="entry name" value="DNA_mis_repair"/>
    <property type="match status" value="1"/>
</dbReference>
<keyword evidence="5" id="KW-1185">Reference proteome</keyword>
<evidence type="ECO:0000259" key="3">
    <source>
        <dbReference type="SMART" id="SM01340"/>
    </source>
</evidence>
<dbReference type="InterPro" id="IPR037198">
    <property type="entry name" value="MutL_C_sf"/>
</dbReference>
<dbReference type="InterPro" id="IPR013507">
    <property type="entry name" value="DNA_mismatch_S5_2-like"/>
</dbReference>
<reference evidence="4" key="1">
    <citation type="journal article" date="2022" name="Proc. Natl. Acad. Sci. U.S.A.">
        <title>Life cycle and functional genomics of the unicellular red alga Galdieria for elucidating algal and plant evolution and industrial use.</title>
        <authorList>
            <person name="Hirooka S."/>
            <person name="Itabashi T."/>
            <person name="Ichinose T.M."/>
            <person name="Onuma R."/>
            <person name="Fujiwara T."/>
            <person name="Yamashita S."/>
            <person name="Jong L.W."/>
            <person name="Tomita R."/>
            <person name="Iwane A.H."/>
            <person name="Miyagishima S.Y."/>
        </authorList>
    </citation>
    <scope>NUCLEOTIDE SEQUENCE</scope>
    <source>
        <strain evidence="4">NBRC 102759</strain>
    </source>
</reference>
<dbReference type="EMBL" id="BQMJ01000002">
    <property type="protein sequence ID" value="GJQ08517.1"/>
    <property type="molecule type" value="Genomic_DNA"/>
</dbReference>
<dbReference type="Gene3D" id="3.30.1540.20">
    <property type="entry name" value="MutL, C-terminal domain, dimerisation subdomain"/>
    <property type="match status" value="1"/>
</dbReference>
<feature type="domain" description="DNA mismatch repair protein S5" evidence="3">
    <location>
        <begin position="213"/>
        <end position="340"/>
    </location>
</feature>
<evidence type="ECO:0000259" key="2">
    <source>
        <dbReference type="SMART" id="SM00853"/>
    </source>
</evidence>
<dbReference type="Gene3D" id="3.30.1370.100">
    <property type="entry name" value="MutL, C-terminal domain, regulatory subdomain"/>
    <property type="match status" value="1"/>
</dbReference>
<evidence type="ECO:0000256" key="1">
    <source>
        <dbReference type="ARBA" id="ARBA00006082"/>
    </source>
</evidence>
<dbReference type="AlphaFoldDB" id="A0A9C7PRQ4"/>
<dbReference type="InterPro" id="IPR042121">
    <property type="entry name" value="MutL_C_regsub"/>
</dbReference>
<sequence>MAVQNLLSEDTVHLLCASLEVHRPSIILEKLLYCSLQSNAAWIRVTIQPANFGLVLEDDGMGISLHELESLQAFSLKELSALLVENRLSENMISVLTLFSRICDATITSRTRNQDKSYYVKIKKGQVTETKTFLHFHRYGNKIELTNLFYSLPVRQQWLQRNRKQLYHMVHGTILKFAAMFPQCDFELHTQETSTSGAMLRIFRKIGGWKSRLKEIWGTEITSHLVSLQQEKSNENDRWKVEGLFSIQRTTRLSREFSQILFLNDRPCHLNLQKQVSNILIKISEERLQIATKSDRTQPGEPPFYIHLYVTREKVYSDLSEHLETEILQVLQEAFHDSLLHKKSSQDTTLNKQQGFSNRKVTANCQVDRNFELLPKTLYSSWLTTTKFPKTSEIVVPKTVSEMMKNLQELISSPPVYSPIGRGALKLTISQVSSHISTTISRETFNKLVLKGVWNRSFLLFWAEKTLYAMDQHAADERVQYENLQYQLLDLVNNSSIPTIALNATVSKMYLQLSVEEYECAYKYTDVLLKWGWRLSFETKSLYDKVPQIEILETPFLPEIMTIHADVLREQIQSIVITKTPDVIFQQIPQAILQELATKACRKAIKFGDFLTNQRINQLLQQLKECKYPFQCAHGRPSIVPLFRISN</sequence>
<dbReference type="InterPro" id="IPR036890">
    <property type="entry name" value="HATPase_C_sf"/>
</dbReference>
<dbReference type="GO" id="GO:0030983">
    <property type="term" value="F:mismatched DNA binding"/>
    <property type="evidence" value="ECO:0007669"/>
    <property type="project" value="InterPro"/>
</dbReference>
<dbReference type="InterPro" id="IPR042120">
    <property type="entry name" value="MutL_C_dimsub"/>
</dbReference>